<gene>
    <name evidence="1" type="ORF">L1987_43016</name>
</gene>
<evidence type="ECO:0000313" key="2">
    <source>
        <dbReference type="Proteomes" id="UP001056120"/>
    </source>
</evidence>
<evidence type="ECO:0000313" key="1">
    <source>
        <dbReference type="EMBL" id="KAI3783925.1"/>
    </source>
</evidence>
<protein>
    <submittedName>
        <fullName evidence="1">Uncharacterized protein</fullName>
    </submittedName>
</protein>
<reference evidence="1 2" key="2">
    <citation type="journal article" date="2022" name="Mol. Ecol. Resour.">
        <title>The genomes of chicory, endive, great burdock and yacon provide insights into Asteraceae paleo-polyploidization history and plant inulin production.</title>
        <authorList>
            <person name="Fan W."/>
            <person name="Wang S."/>
            <person name="Wang H."/>
            <person name="Wang A."/>
            <person name="Jiang F."/>
            <person name="Liu H."/>
            <person name="Zhao H."/>
            <person name="Xu D."/>
            <person name="Zhang Y."/>
        </authorList>
    </citation>
    <scope>NUCLEOTIDE SEQUENCE [LARGE SCALE GENOMIC DNA]</scope>
    <source>
        <strain evidence="2">cv. Yunnan</strain>
        <tissue evidence="1">Leaves</tissue>
    </source>
</reference>
<name>A0ACB9GLG2_9ASTR</name>
<comment type="caution">
    <text evidence="1">The sequence shown here is derived from an EMBL/GenBank/DDBJ whole genome shotgun (WGS) entry which is preliminary data.</text>
</comment>
<keyword evidence="2" id="KW-1185">Reference proteome</keyword>
<accession>A0ACB9GLG2</accession>
<proteinExistence type="predicted"/>
<dbReference type="EMBL" id="CM042031">
    <property type="protein sequence ID" value="KAI3783925.1"/>
    <property type="molecule type" value="Genomic_DNA"/>
</dbReference>
<organism evidence="1 2">
    <name type="scientific">Smallanthus sonchifolius</name>
    <dbReference type="NCBI Taxonomy" id="185202"/>
    <lineage>
        <taxon>Eukaryota</taxon>
        <taxon>Viridiplantae</taxon>
        <taxon>Streptophyta</taxon>
        <taxon>Embryophyta</taxon>
        <taxon>Tracheophyta</taxon>
        <taxon>Spermatophyta</taxon>
        <taxon>Magnoliopsida</taxon>
        <taxon>eudicotyledons</taxon>
        <taxon>Gunneridae</taxon>
        <taxon>Pentapetalae</taxon>
        <taxon>asterids</taxon>
        <taxon>campanulids</taxon>
        <taxon>Asterales</taxon>
        <taxon>Asteraceae</taxon>
        <taxon>Asteroideae</taxon>
        <taxon>Heliantheae alliance</taxon>
        <taxon>Millerieae</taxon>
        <taxon>Smallanthus</taxon>
    </lineage>
</organism>
<reference evidence="2" key="1">
    <citation type="journal article" date="2022" name="Mol. Ecol. Resour.">
        <title>The genomes of chicory, endive, great burdock and yacon provide insights into Asteraceae palaeo-polyploidization history and plant inulin production.</title>
        <authorList>
            <person name="Fan W."/>
            <person name="Wang S."/>
            <person name="Wang H."/>
            <person name="Wang A."/>
            <person name="Jiang F."/>
            <person name="Liu H."/>
            <person name="Zhao H."/>
            <person name="Xu D."/>
            <person name="Zhang Y."/>
        </authorList>
    </citation>
    <scope>NUCLEOTIDE SEQUENCE [LARGE SCALE GENOMIC DNA]</scope>
    <source>
        <strain evidence="2">cv. Yunnan</strain>
    </source>
</reference>
<sequence>MPPLTDTRRDVSLHLQSLENTHHPYYTLFVPPKNVLPLAVNIYKGSLSSWLIILHLLHPQSSKVSSLLHSFLQFYKILLSDSQIYIPHYQVIDFMIPNNVIIV</sequence>
<dbReference type="Proteomes" id="UP001056120">
    <property type="component" value="Linkage Group LG14"/>
</dbReference>